<keyword evidence="4" id="KW-1185">Reference proteome</keyword>
<accession>A0A4V6NPN5</accession>
<evidence type="ECO:0000313" key="4">
    <source>
        <dbReference type="Proteomes" id="UP000295711"/>
    </source>
</evidence>
<dbReference type="SUPFAM" id="SSF52540">
    <property type="entry name" value="P-loop containing nucleoside triphosphate hydrolases"/>
    <property type="match status" value="1"/>
</dbReference>
<comment type="caution">
    <text evidence="3">The sequence shown here is derived from an EMBL/GenBank/DDBJ whole genome shotgun (WGS) entry which is preliminary data.</text>
</comment>
<reference evidence="3 4" key="1">
    <citation type="submission" date="2019-03" db="EMBL/GenBank/DDBJ databases">
        <title>Genomic Encyclopedia of Type Strains, Phase IV (KMG-IV): sequencing the most valuable type-strain genomes for metagenomic binning, comparative biology and taxonomic classification.</title>
        <authorList>
            <person name="Goeker M."/>
        </authorList>
    </citation>
    <scope>NUCLEOTIDE SEQUENCE [LARGE SCALE GENOMIC DNA]</scope>
    <source>
        <strain evidence="3 4">DSM 28559</strain>
    </source>
</reference>
<dbReference type="Pfam" id="PF13481">
    <property type="entry name" value="AAA_25"/>
    <property type="match status" value="1"/>
</dbReference>
<dbReference type="CDD" id="cd04859">
    <property type="entry name" value="Prim_Pol"/>
    <property type="match status" value="1"/>
</dbReference>
<dbReference type="InterPro" id="IPR027417">
    <property type="entry name" value="P-loop_NTPase"/>
</dbReference>
<sequence length="610" mass="68584">MKQWAFIYADLGLAVFPLMSRSKHPIVENGFKVATTNKEQIDEWWNRWPDANIGIATGSMSGGLVVIDLDVDKNKGVNGYEILKTWQRDNGELPETWTSITGRGGYHLIYKDSAVHRSRIGLYDGVDIRAEGGYIIAPPSIHPNGNQYEWEIGPGDCKIAQADNNVINFLIGPVPEGWEQKRFEMPETIPDGERHSALIKLVGSLKAKGLDNEAIKAAVRTENEKKCMPPLTDAELDKEIFPALKRGWQATAPYSTPYDKGKFRQQKNHSLEMAVADSAEEKTPDWLITGYMPRYQITSLAGDGGSGKTTVWCAIAAAVSSGRKTFFEQFLPEDWGKGEPKKVMFFSAEDSVEYTLKRRLRKNGANLKNIMFIDIADDRFQDIKFNGPFLEQLIEKYRPALCIFDPIQAFVPPDIRMGDRNAMRNCLAPLIGYGEKYGTTFLIVEHANKQSGVWGRKRIADSADIWDISRSVIMAGETNEKGIRYLSHEKSNYGPTGSTVLYCIADEVIQFKGYSDKKDKDFVTEVDYSTRQAPQRGEAKAFILDFLKDGEKEVAELDEMAKAMSISEHTLKRAKADLKKDGKIKYRPVTKGDKQGFKYYISLTDINEVG</sequence>
<evidence type="ECO:0000313" key="3">
    <source>
        <dbReference type="EMBL" id="TCO85796.1"/>
    </source>
</evidence>
<gene>
    <name evidence="3" type="ORF">EV212_102111</name>
</gene>
<dbReference type="OrthoDB" id="9802530at2"/>
<name>A0A4V6NPN5_9FIRM</name>
<dbReference type="InterPro" id="IPR015330">
    <property type="entry name" value="DNA_primase/pol_bifunc_N"/>
</dbReference>
<proteinExistence type="predicted"/>
<dbReference type="SMART" id="SM00943">
    <property type="entry name" value="Prim-Pol"/>
    <property type="match status" value="1"/>
</dbReference>
<dbReference type="Pfam" id="PF09250">
    <property type="entry name" value="Prim-Pol"/>
    <property type="match status" value="1"/>
</dbReference>
<dbReference type="Gene3D" id="3.40.50.300">
    <property type="entry name" value="P-loop containing nucleotide triphosphate hydrolases"/>
    <property type="match status" value="1"/>
</dbReference>
<dbReference type="Proteomes" id="UP000295711">
    <property type="component" value="Unassembled WGS sequence"/>
</dbReference>
<feature type="domain" description="DNA primase/polymerase bifunctional N-terminal" evidence="2">
    <location>
        <begin position="5"/>
        <end position="164"/>
    </location>
</feature>
<dbReference type="Pfam" id="PF08708">
    <property type="entry name" value="PriCT_1"/>
    <property type="match status" value="1"/>
</dbReference>
<feature type="domain" description="Primase C-terminal 1" evidence="1">
    <location>
        <begin position="183"/>
        <end position="249"/>
    </location>
</feature>
<organism evidence="3 4">
    <name type="scientific">Frisingicoccus caecimuris</name>
    <dbReference type="NCBI Taxonomy" id="1796636"/>
    <lineage>
        <taxon>Bacteria</taxon>
        <taxon>Bacillati</taxon>
        <taxon>Bacillota</taxon>
        <taxon>Clostridia</taxon>
        <taxon>Lachnospirales</taxon>
        <taxon>Lachnospiraceae</taxon>
        <taxon>Frisingicoccus</taxon>
    </lineage>
</organism>
<protein>
    <submittedName>
        <fullName evidence="3">RecA-family ATPase</fullName>
    </submittedName>
</protein>
<dbReference type="SMART" id="SM00942">
    <property type="entry name" value="PriCT_1"/>
    <property type="match status" value="1"/>
</dbReference>
<dbReference type="AlphaFoldDB" id="A0A4V6NPN5"/>
<evidence type="ECO:0000259" key="2">
    <source>
        <dbReference type="SMART" id="SM00943"/>
    </source>
</evidence>
<dbReference type="RefSeq" id="WP_132088589.1">
    <property type="nucleotide sequence ID" value="NZ_JANKAQ010000001.1"/>
</dbReference>
<dbReference type="EMBL" id="SLXA01000002">
    <property type="protein sequence ID" value="TCO85796.1"/>
    <property type="molecule type" value="Genomic_DNA"/>
</dbReference>
<dbReference type="InterPro" id="IPR014820">
    <property type="entry name" value="PriCT_1"/>
</dbReference>
<dbReference type="SUPFAM" id="SSF56747">
    <property type="entry name" value="Prim-pol domain"/>
    <property type="match status" value="1"/>
</dbReference>
<evidence type="ECO:0000259" key="1">
    <source>
        <dbReference type="SMART" id="SM00942"/>
    </source>
</evidence>